<evidence type="ECO:0000313" key="3">
    <source>
        <dbReference type="EMBL" id="OXG22811.1"/>
    </source>
</evidence>
<dbReference type="AlphaFoldDB" id="A0A854QIT9"/>
<reference evidence="3 4" key="1">
    <citation type="submission" date="2017-06" db="EMBL/GenBank/DDBJ databases">
        <title>Global population genomics of the pathogenic fungus Cryptococcus neoformans var. grubii.</title>
        <authorList>
            <person name="Cuomo C."/>
            <person name="Litvintseva A."/>
            <person name="Chen Y."/>
            <person name="Young S."/>
            <person name="Zeng Q."/>
            <person name="Chapman S."/>
            <person name="Gujja S."/>
            <person name="Saif S."/>
            <person name="Birren B."/>
        </authorList>
    </citation>
    <scope>NUCLEOTIDE SEQUENCE [LARGE SCALE GENOMIC DNA]</scope>
    <source>
        <strain evidence="3 4">Tu259-1</strain>
    </source>
</reference>
<protein>
    <submittedName>
        <fullName evidence="3">Uncharacterized protein</fullName>
    </submittedName>
</protein>
<feature type="transmembrane region" description="Helical" evidence="2">
    <location>
        <begin position="114"/>
        <end position="133"/>
    </location>
</feature>
<comment type="caution">
    <text evidence="3">The sequence shown here is derived from an EMBL/GenBank/DDBJ whole genome shotgun (WGS) entry which is preliminary data.</text>
</comment>
<sequence>MTKPRQRTVAQRQPKEDEDTSLLTTADILDEQEQEKEIRELREKNQRDNAQSQNALDVGILTCLFISGIQITSHFRSSSPVIPLLALIQLILLPFSLTPHFLPGPLRPYVSSPSNHLLLLSIHLTVSVFAILLRNQQAGATLEAPALEVGEVARWALPSLVVGGVEMQRRGERTAEERLRLLEGAKYEAKGA</sequence>
<evidence type="ECO:0000256" key="1">
    <source>
        <dbReference type="SAM" id="MobiDB-lite"/>
    </source>
</evidence>
<proteinExistence type="predicted"/>
<feature type="transmembrane region" description="Helical" evidence="2">
    <location>
        <begin position="81"/>
        <end position="102"/>
    </location>
</feature>
<evidence type="ECO:0000313" key="4">
    <source>
        <dbReference type="Proteomes" id="UP000199727"/>
    </source>
</evidence>
<keyword evidence="2" id="KW-0472">Membrane</keyword>
<accession>A0A854QIT9</accession>
<keyword evidence="2" id="KW-1133">Transmembrane helix</keyword>
<gene>
    <name evidence="3" type="ORF">C361_02940</name>
</gene>
<evidence type="ECO:0000256" key="2">
    <source>
        <dbReference type="SAM" id="Phobius"/>
    </source>
</evidence>
<feature type="region of interest" description="Disordered" evidence="1">
    <location>
        <begin position="1"/>
        <end position="29"/>
    </location>
</feature>
<name>A0A854QIT9_CRYNE</name>
<keyword evidence="2" id="KW-0812">Transmembrane</keyword>
<dbReference type="OrthoDB" id="2563070at2759"/>
<dbReference type="EMBL" id="AMKT01000038">
    <property type="protein sequence ID" value="OXG22811.1"/>
    <property type="molecule type" value="Genomic_DNA"/>
</dbReference>
<organism evidence="3 4">
    <name type="scientific">Cryptococcus neoformans Tu259-1</name>
    <dbReference type="NCBI Taxonomy" id="1230072"/>
    <lineage>
        <taxon>Eukaryota</taxon>
        <taxon>Fungi</taxon>
        <taxon>Dikarya</taxon>
        <taxon>Basidiomycota</taxon>
        <taxon>Agaricomycotina</taxon>
        <taxon>Tremellomycetes</taxon>
        <taxon>Tremellales</taxon>
        <taxon>Cryptococcaceae</taxon>
        <taxon>Cryptococcus</taxon>
        <taxon>Cryptococcus neoformans species complex</taxon>
    </lineage>
</organism>
<dbReference type="Proteomes" id="UP000199727">
    <property type="component" value="Unassembled WGS sequence"/>
</dbReference>